<evidence type="ECO:0000313" key="2">
    <source>
        <dbReference type="EMBL" id="SDU81870.1"/>
    </source>
</evidence>
<keyword evidence="3" id="KW-1185">Reference proteome</keyword>
<name>A0A1H2LLH7_9ACTN</name>
<feature type="compositionally biased region" description="Low complexity" evidence="1">
    <location>
        <begin position="63"/>
        <end position="149"/>
    </location>
</feature>
<gene>
    <name evidence="2" type="ORF">SAMN04488544_0460</name>
</gene>
<feature type="region of interest" description="Disordered" evidence="1">
    <location>
        <begin position="63"/>
        <end position="171"/>
    </location>
</feature>
<feature type="region of interest" description="Disordered" evidence="1">
    <location>
        <begin position="176"/>
        <end position="195"/>
    </location>
</feature>
<sequence>MARASRPVGALRRGLTVALVLLVLAGVVVAGALLRPQQPDAREVVTVAAGQADAVCTVGSVTTEGATPTPTPGADPTAAATPVPGSPATPASPTASATAPQTPVPTPGATQTGVPTTPGSPDASSTPGATSPTSGATPGATLPGTTLPSATPGGAPTVAPLPSSTAEATSGDVVVVASGPTDTGTTGTDGRATLAPLTGGQATVTVDRQGRGATLQRAGSPVLLQAEGSIAPTAVGAVLSATSDGPEAGLAAAPCLVASTSAWLPGIASGSDDRTELVISNPDDAGATVDLTFYGRNGRVPVPGSPGVDVPARSSRSVSLSALVDADGPLTVAVSATEGRVAVAARRIRTDGDKPAGADWVVPAAAPAKQVVVPAVPGDEGARELVVTNPTELRTTVNVSVLGLQGPFAPAGAETLDLAPQSSGTVQLADGLAGTGSGVALTSEQPVTAAVVSTSSRSDAQPDVAVQPASPALVRTGVAAVATARDADSELVLSNAATSDVSVRFSVRSLDGVELRGGDILLAAQGSATRRLSAPGSSYVVVTVPDGSSVTGGVDLTEPDGDVAGLASVPLVSPDTSGPPPVVEQDPGAGR</sequence>
<dbReference type="InterPro" id="IPR043777">
    <property type="entry name" value="DUF5719"/>
</dbReference>
<feature type="region of interest" description="Disordered" evidence="1">
    <location>
        <begin position="548"/>
        <end position="591"/>
    </location>
</feature>
<proteinExistence type="predicted"/>
<dbReference type="OrthoDB" id="3729011at2"/>
<dbReference type="EMBL" id="LT629799">
    <property type="protein sequence ID" value="SDU81870.1"/>
    <property type="molecule type" value="Genomic_DNA"/>
</dbReference>
<organism evidence="2 3">
    <name type="scientific">Microlunatus sagamiharensis</name>
    <dbReference type="NCBI Taxonomy" id="546874"/>
    <lineage>
        <taxon>Bacteria</taxon>
        <taxon>Bacillati</taxon>
        <taxon>Actinomycetota</taxon>
        <taxon>Actinomycetes</taxon>
        <taxon>Propionibacteriales</taxon>
        <taxon>Propionibacteriaceae</taxon>
        <taxon>Microlunatus</taxon>
    </lineage>
</organism>
<evidence type="ECO:0000256" key="1">
    <source>
        <dbReference type="SAM" id="MobiDB-lite"/>
    </source>
</evidence>
<feature type="compositionally biased region" description="Low complexity" evidence="1">
    <location>
        <begin position="181"/>
        <end position="190"/>
    </location>
</feature>
<dbReference type="AlphaFoldDB" id="A0A1H2LLH7"/>
<evidence type="ECO:0000313" key="3">
    <source>
        <dbReference type="Proteomes" id="UP000198825"/>
    </source>
</evidence>
<reference evidence="3" key="1">
    <citation type="submission" date="2016-10" db="EMBL/GenBank/DDBJ databases">
        <authorList>
            <person name="Varghese N."/>
            <person name="Submissions S."/>
        </authorList>
    </citation>
    <scope>NUCLEOTIDE SEQUENCE [LARGE SCALE GENOMIC DNA]</scope>
    <source>
        <strain evidence="3">DSM 21743</strain>
    </source>
</reference>
<dbReference type="STRING" id="546874.SAMN04488544_0460"/>
<accession>A0A1H2LLH7</accession>
<protein>
    <submittedName>
        <fullName evidence="2">Uncharacterized protein</fullName>
    </submittedName>
</protein>
<dbReference type="Pfam" id="PF18986">
    <property type="entry name" value="DUF5719"/>
    <property type="match status" value="1"/>
</dbReference>
<dbReference type="Proteomes" id="UP000198825">
    <property type="component" value="Chromosome I"/>
</dbReference>
<dbReference type="RefSeq" id="WP_157719726.1">
    <property type="nucleotide sequence ID" value="NZ_LT629799.1"/>
</dbReference>